<dbReference type="EMBL" id="JAHRHJ020000001">
    <property type="protein sequence ID" value="KAH9329063.1"/>
    <property type="molecule type" value="Genomic_DNA"/>
</dbReference>
<sequence>MVPGLTISHMRRIEPRPRGVRDPRGVQPQPDGSVTGRRREAAQGPAGRQAEG</sequence>
<feature type="region of interest" description="Disordered" evidence="1">
    <location>
        <begin position="1"/>
        <end position="52"/>
    </location>
</feature>
<feature type="compositionally biased region" description="Basic and acidic residues" evidence="1">
    <location>
        <begin position="11"/>
        <end position="24"/>
    </location>
</feature>
<evidence type="ECO:0000313" key="3">
    <source>
        <dbReference type="Proteomes" id="UP000824469"/>
    </source>
</evidence>
<evidence type="ECO:0000256" key="1">
    <source>
        <dbReference type="SAM" id="MobiDB-lite"/>
    </source>
</evidence>
<evidence type="ECO:0000313" key="2">
    <source>
        <dbReference type="EMBL" id="KAH9329063.1"/>
    </source>
</evidence>
<dbReference type="AlphaFoldDB" id="A0AA38GUA0"/>
<accession>A0AA38GUA0</accession>
<comment type="caution">
    <text evidence="2">The sequence shown here is derived from an EMBL/GenBank/DDBJ whole genome shotgun (WGS) entry which is preliminary data.</text>
</comment>
<keyword evidence="3" id="KW-1185">Reference proteome</keyword>
<name>A0AA38GUA0_TAXCH</name>
<feature type="non-terminal residue" evidence="2">
    <location>
        <position position="52"/>
    </location>
</feature>
<organism evidence="2 3">
    <name type="scientific">Taxus chinensis</name>
    <name type="common">Chinese yew</name>
    <name type="synonym">Taxus wallichiana var. chinensis</name>
    <dbReference type="NCBI Taxonomy" id="29808"/>
    <lineage>
        <taxon>Eukaryota</taxon>
        <taxon>Viridiplantae</taxon>
        <taxon>Streptophyta</taxon>
        <taxon>Embryophyta</taxon>
        <taxon>Tracheophyta</taxon>
        <taxon>Spermatophyta</taxon>
        <taxon>Pinopsida</taxon>
        <taxon>Pinidae</taxon>
        <taxon>Conifers II</taxon>
        <taxon>Cupressales</taxon>
        <taxon>Taxaceae</taxon>
        <taxon>Taxus</taxon>
    </lineage>
</organism>
<dbReference type="Proteomes" id="UP000824469">
    <property type="component" value="Unassembled WGS sequence"/>
</dbReference>
<protein>
    <submittedName>
        <fullName evidence="2">Uncharacterized protein</fullName>
    </submittedName>
</protein>
<gene>
    <name evidence="2" type="ORF">KI387_001171</name>
</gene>
<reference evidence="2 3" key="1">
    <citation type="journal article" date="2021" name="Nat. Plants">
        <title>The Taxus genome provides insights into paclitaxel biosynthesis.</title>
        <authorList>
            <person name="Xiong X."/>
            <person name="Gou J."/>
            <person name="Liao Q."/>
            <person name="Li Y."/>
            <person name="Zhou Q."/>
            <person name="Bi G."/>
            <person name="Li C."/>
            <person name="Du R."/>
            <person name="Wang X."/>
            <person name="Sun T."/>
            <person name="Guo L."/>
            <person name="Liang H."/>
            <person name="Lu P."/>
            <person name="Wu Y."/>
            <person name="Zhang Z."/>
            <person name="Ro D.K."/>
            <person name="Shang Y."/>
            <person name="Huang S."/>
            <person name="Yan J."/>
        </authorList>
    </citation>
    <scope>NUCLEOTIDE SEQUENCE [LARGE SCALE GENOMIC DNA]</scope>
    <source>
        <strain evidence="2">Ta-2019</strain>
    </source>
</reference>
<proteinExistence type="predicted"/>